<feature type="signal peptide" evidence="1">
    <location>
        <begin position="1"/>
        <end position="29"/>
    </location>
</feature>
<sequence>MTIIRSQSGLSVAMLLLCASGLTSGVAAAADNWQVEGANGVLHVHGMLTESACRLEMSSAEQSVSLGNTGTGRLQQAGDRGEPVAFQLRLRDCIRTSGGSRDERGGVLSWDANQPLVSVRFIAPADDDNAQLIKVQGVSGLGLRMLDASGQDIRLGFRGKPQFLTPGQDVLTYRVMPERTAAPLQAGAYRSQVNFRLNYD</sequence>
<dbReference type="GO" id="GO:0043709">
    <property type="term" value="P:cell adhesion involved in single-species biofilm formation"/>
    <property type="evidence" value="ECO:0007669"/>
    <property type="project" value="TreeGrafter"/>
</dbReference>
<dbReference type="SUPFAM" id="SSF49401">
    <property type="entry name" value="Bacterial adhesins"/>
    <property type="match status" value="1"/>
</dbReference>
<proteinExistence type="predicted"/>
<dbReference type="PANTHER" id="PTHR33420">
    <property type="entry name" value="FIMBRIAL SUBUNIT ELFA-RELATED"/>
    <property type="match status" value="1"/>
</dbReference>
<feature type="domain" description="Fimbrial-type adhesion" evidence="2">
    <location>
        <begin position="46"/>
        <end position="200"/>
    </location>
</feature>
<dbReference type="EMBL" id="LR134493">
    <property type="protein sequence ID" value="VEI68346.1"/>
    <property type="molecule type" value="Genomic_DNA"/>
</dbReference>
<feature type="chain" id="PRO_5019422075" evidence="1">
    <location>
        <begin position="30"/>
        <end position="200"/>
    </location>
</feature>
<dbReference type="Gene3D" id="2.60.40.1090">
    <property type="entry name" value="Fimbrial-type adhesion domain"/>
    <property type="match status" value="1"/>
</dbReference>
<organism evidence="3 4">
    <name type="scientific">Serratia rubidaea</name>
    <name type="common">Serratia marinorubra</name>
    <dbReference type="NCBI Taxonomy" id="61652"/>
    <lineage>
        <taxon>Bacteria</taxon>
        <taxon>Pseudomonadati</taxon>
        <taxon>Pseudomonadota</taxon>
        <taxon>Gammaproteobacteria</taxon>
        <taxon>Enterobacterales</taxon>
        <taxon>Yersiniaceae</taxon>
        <taxon>Serratia</taxon>
    </lineage>
</organism>
<gene>
    <name evidence="3" type="primary">fimA_2</name>
    <name evidence="3" type="ORF">NCTC10036_03278</name>
</gene>
<dbReference type="InterPro" id="IPR036937">
    <property type="entry name" value="Adhesion_dom_fimbrial_sf"/>
</dbReference>
<dbReference type="GO" id="GO:0009289">
    <property type="term" value="C:pilus"/>
    <property type="evidence" value="ECO:0007669"/>
    <property type="project" value="InterPro"/>
</dbReference>
<name>A0A448SKW1_SERRU</name>
<reference evidence="3 4" key="1">
    <citation type="submission" date="2018-12" db="EMBL/GenBank/DDBJ databases">
        <authorList>
            <consortium name="Pathogen Informatics"/>
        </authorList>
    </citation>
    <scope>NUCLEOTIDE SEQUENCE [LARGE SCALE GENOMIC DNA]</scope>
    <source>
        <strain evidence="3 4">NCTC10036</strain>
    </source>
</reference>
<dbReference type="InterPro" id="IPR050263">
    <property type="entry name" value="Bact_Fimbrial_Adh_Pro"/>
</dbReference>
<evidence type="ECO:0000313" key="3">
    <source>
        <dbReference type="EMBL" id="VEI68346.1"/>
    </source>
</evidence>
<dbReference type="AlphaFoldDB" id="A0A448SKW1"/>
<accession>A0A448SKW1</accession>
<keyword evidence="1" id="KW-0732">Signal</keyword>
<dbReference type="InterPro" id="IPR008966">
    <property type="entry name" value="Adhesion_dom_sf"/>
</dbReference>
<dbReference type="PANTHER" id="PTHR33420:SF26">
    <property type="entry name" value="FIMBRIAL SUBUNIT"/>
    <property type="match status" value="1"/>
</dbReference>
<dbReference type="Proteomes" id="UP000281904">
    <property type="component" value="Chromosome"/>
</dbReference>
<protein>
    <submittedName>
        <fullName evidence="3">Type-1A pilin</fullName>
    </submittedName>
</protein>
<evidence type="ECO:0000313" key="4">
    <source>
        <dbReference type="Proteomes" id="UP000281904"/>
    </source>
</evidence>
<evidence type="ECO:0000256" key="1">
    <source>
        <dbReference type="SAM" id="SignalP"/>
    </source>
</evidence>
<dbReference type="InterPro" id="IPR000259">
    <property type="entry name" value="Adhesion_dom_fimbrial"/>
</dbReference>
<dbReference type="Pfam" id="PF00419">
    <property type="entry name" value="Fimbrial"/>
    <property type="match status" value="1"/>
</dbReference>
<evidence type="ECO:0000259" key="2">
    <source>
        <dbReference type="Pfam" id="PF00419"/>
    </source>
</evidence>